<evidence type="ECO:0000256" key="1">
    <source>
        <dbReference type="ARBA" id="ARBA00011955"/>
    </source>
</evidence>
<dbReference type="Gene3D" id="3.10.520.10">
    <property type="entry name" value="ApbE-like domains"/>
    <property type="match status" value="1"/>
</dbReference>
<organism evidence="11">
    <name type="scientific">uncultured Dysgonomonas sp</name>
    <dbReference type="NCBI Taxonomy" id="206096"/>
    <lineage>
        <taxon>Bacteria</taxon>
        <taxon>Pseudomonadati</taxon>
        <taxon>Bacteroidota</taxon>
        <taxon>Bacteroidia</taxon>
        <taxon>Bacteroidales</taxon>
        <taxon>Dysgonomonadaceae</taxon>
        <taxon>Dysgonomonas</taxon>
        <taxon>environmental samples</taxon>
    </lineage>
</organism>
<reference evidence="11" key="1">
    <citation type="submission" date="2016-04" db="EMBL/GenBank/DDBJ databases">
        <authorList>
            <person name="Evans L.H."/>
            <person name="Alamgir A."/>
            <person name="Owens N."/>
            <person name="Weber N.D."/>
            <person name="Virtaneva K."/>
            <person name="Barbian K."/>
            <person name="Babar A."/>
            <person name="Rosenke K."/>
        </authorList>
    </citation>
    <scope>NUCLEOTIDE SEQUENCE</scope>
    <source>
        <strain evidence="11">86-1</strain>
    </source>
</reference>
<proteinExistence type="predicted"/>
<keyword evidence="5 10" id="KW-0479">Metal-binding</keyword>
<keyword evidence="6" id="KW-0274">FAD</keyword>
<evidence type="ECO:0000256" key="5">
    <source>
        <dbReference type="ARBA" id="ARBA00022723"/>
    </source>
</evidence>
<dbReference type="RefSeq" id="WP_296942677.1">
    <property type="nucleotide sequence ID" value="NZ_LT599032.1"/>
</dbReference>
<evidence type="ECO:0000256" key="4">
    <source>
        <dbReference type="ARBA" id="ARBA00022679"/>
    </source>
</evidence>
<protein>
    <recommendedName>
        <fullName evidence="2">FAD:protein FMN transferase</fullName>
        <ecNumber evidence="1">2.7.1.180</ecNumber>
    </recommendedName>
    <alternativeName>
        <fullName evidence="8">Flavin transferase</fullName>
    </alternativeName>
</protein>
<evidence type="ECO:0000256" key="2">
    <source>
        <dbReference type="ARBA" id="ARBA00016337"/>
    </source>
</evidence>
<feature type="binding site" evidence="10">
    <location>
        <position position="252"/>
    </location>
    <ligand>
        <name>Mg(2+)</name>
        <dbReference type="ChEBI" id="CHEBI:18420"/>
    </ligand>
</feature>
<dbReference type="PANTHER" id="PTHR30040">
    <property type="entry name" value="THIAMINE BIOSYNTHESIS LIPOPROTEIN APBE"/>
    <property type="match status" value="1"/>
</dbReference>
<name>A0A212JWL1_9BACT</name>
<evidence type="ECO:0000256" key="3">
    <source>
        <dbReference type="ARBA" id="ARBA00022630"/>
    </source>
</evidence>
<evidence type="ECO:0000313" key="11">
    <source>
        <dbReference type="EMBL" id="SBW03758.1"/>
    </source>
</evidence>
<keyword evidence="7 10" id="KW-0460">Magnesium</keyword>
<dbReference type="Pfam" id="PF02424">
    <property type="entry name" value="ApbE"/>
    <property type="match status" value="1"/>
</dbReference>
<evidence type="ECO:0000256" key="7">
    <source>
        <dbReference type="ARBA" id="ARBA00022842"/>
    </source>
</evidence>
<sequence>MLPVQFISKQIGIDKDVVYSWFSCMNTRVDIILCDKKEGKSKEIIETIYWRLKDFEKMGNYFDPLSELAAINTSGCNAPVIVNKDLFRMIKMCVGYHKLSGGYFDISVNSDKHTIDTLQYVHFSEEDSAITLGKEGVRLDLSGFIKGYSLDKIRDILQENGVENALVNMGNSSVLALGNHPVGEGWKIGIDFPAIPEHLKEIVLRDKCLTTSGNQYYGRKHIKSPYTGQYIEGIKGVSVITDTATEGEALSTALFAAEPENKHEILKHFEATTYTF</sequence>
<keyword evidence="3" id="KW-0285">Flavoprotein</keyword>
<feature type="binding site" evidence="10">
    <location>
        <position position="143"/>
    </location>
    <ligand>
        <name>Mg(2+)</name>
        <dbReference type="ChEBI" id="CHEBI:18420"/>
    </ligand>
</feature>
<dbReference type="AlphaFoldDB" id="A0A212JWL1"/>
<dbReference type="SUPFAM" id="SSF143631">
    <property type="entry name" value="ApbE-like"/>
    <property type="match status" value="1"/>
</dbReference>
<dbReference type="InterPro" id="IPR003374">
    <property type="entry name" value="ApbE-like_sf"/>
</dbReference>
<comment type="catalytic activity">
    <reaction evidence="9">
        <text>L-threonyl-[protein] + FAD = FMN-L-threonyl-[protein] + AMP + H(+)</text>
        <dbReference type="Rhea" id="RHEA:36847"/>
        <dbReference type="Rhea" id="RHEA-COMP:11060"/>
        <dbReference type="Rhea" id="RHEA-COMP:11061"/>
        <dbReference type="ChEBI" id="CHEBI:15378"/>
        <dbReference type="ChEBI" id="CHEBI:30013"/>
        <dbReference type="ChEBI" id="CHEBI:57692"/>
        <dbReference type="ChEBI" id="CHEBI:74257"/>
        <dbReference type="ChEBI" id="CHEBI:456215"/>
        <dbReference type="EC" id="2.7.1.180"/>
    </reaction>
</comment>
<dbReference type="EC" id="2.7.1.180" evidence="1"/>
<dbReference type="InterPro" id="IPR024932">
    <property type="entry name" value="ApbE"/>
</dbReference>
<evidence type="ECO:0000256" key="6">
    <source>
        <dbReference type="ARBA" id="ARBA00022827"/>
    </source>
</evidence>
<keyword evidence="4" id="KW-0808">Transferase</keyword>
<dbReference type="EMBL" id="FLUM01000003">
    <property type="protein sequence ID" value="SBW03758.1"/>
    <property type="molecule type" value="Genomic_DNA"/>
</dbReference>
<gene>
    <name evidence="11" type="ORF">KL86DYS1_30661</name>
</gene>
<dbReference type="GO" id="GO:0016740">
    <property type="term" value="F:transferase activity"/>
    <property type="evidence" value="ECO:0007669"/>
    <property type="project" value="UniProtKB-KW"/>
</dbReference>
<comment type="cofactor">
    <cofactor evidence="10">
        <name>Mg(2+)</name>
        <dbReference type="ChEBI" id="CHEBI:18420"/>
    </cofactor>
    <cofactor evidence="10">
        <name>Mn(2+)</name>
        <dbReference type="ChEBI" id="CHEBI:29035"/>
    </cofactor>
    <text evidence="10">Magnesium. Can also use manganese.</text>
</comment>
<evidence type="ECO:0000256" key="9">
    <source>
        <dbReference type="ARBA" id="ARBA00048540"/>
    </source>
</evidence>
<dbReference type="GO" id="GO:0046872">
    <property type="term" value="F:metal ion binding"/>
    <property type="evidence" value="ECO:0007669"/>
    <property type="project" value="UniProtKB-KW"/>
</dbReference>
<dbReference type="PANTHER" id="PTHR30040:SF2">
    <property type="entry name" value="FAD:PROTEIN FMN TRANSFERASE"/>
    <property type="match status" value="1"/>
</dbReference>
<evidence type="ECO:0000256" key="8">
    <source>
        <dbReference type="ARBA" id="ARBA00031306"/>
    </source>
</evidence>
<dbReference type="PIRSF" id="PIRSF006268">
    <property type="entry name" value="ApbE"/>
    <property type="match status" value="1"/>
</dbReference>
<keyword evidence="11" id="KW-0449">Lipoprotein</keyword>
<accession>A0A212JWL1</accession>
<evidence type="ECO:0000256" key="10">
    <source>
        <dbReference type="PIRSR" id="PIRSR006268-2"/>
    </source>
</evidence>